<dbReference type="Gene3D" id="1.10.10.10">
    <property type="entry name" value="Winged helix-like DNA-binding domain superfamily/Winged helix DNA-binding domain"/>
    <property type="match status" value="1"/>
</dbReference>
<dbReference type="InterPro" id="IPR036390">
    <property type="entry name" value="WH_DNA-bd_sf"/>
</dbReference>
<dbReference type="Gene3D" id="3.40.190.10">
    <property type="entry name" value="Periplasmic binding protein-like II"/>
    <property type="match status" value="2"/>
</dbReference>
<dbReference type="InterPro" id="IPR005119">
    <property type="entry name" value="LysR_subst-bd"/>
</dbReference>
<evidence type="ECO:0000256" key="4">
    <source>
        <dbReference type="ARBA" id="ARBA00023163"/>
    </source>
</evidence>
<dbReference type="GO" id="GO:0019344">
    <property type="term" value="P:cysteine biosynthetic process"/>
    <property type="evidence" value="ECO:0007669"/>
    <property type="project" value="TreeGrafter"/>
</dbReference>
<evidence type="ECO:0000259" key="5">
    <source>
        <dbReference type="PROSITE" id="PS50931"/>
    </source>
</evidence>
<reference evidence="6 7" key="1">
    <citation type="submission" date="2019-03" db="EMBL/GenBank/DDBJ databases">
        <title>Genomic Encyclopedia of Type Strains, Phase IV (KMG-IV): sequencing the most valuable type-strain genomes for metagenomic binning, comparative biology and taxonomic classification.</title>
        <authorList>
            <person name="Goeker M."/>
        </authorList>
    </citation>
    <scope>NUCLEOTIDE SEQUENCE [LARGE SCALE GENOMIC DNA]</scope>
    <source>
        <strain evidence="6 7">DSM 21667</strain>
    </source>
</reference>
<dbReference type="SUPFAM" id="SSF53850">
    <property type="entry name" value="Periplasmic binding protein-like II"/>
    <property type="match status" value="1"/>
</dbReference>
<evidence type="ECO:0000256" key="2">
    <source>
        <dbReference type="ARBA" id="ARBA00023015"/>
    </source>
</evidence>
<organism evidence="6 7">
    <name type="scientific">Tahibacter aquaticus</name>
    <dbReference type="NCBI Taxonomy" id="520092"/>
    <lineage>
        <taxon>Bacteria</taxon>
        <taxon>Pseudomonadati</taxon>
        <taxon>Pseudomonadota</taxon>
        <taxon>Gammaproteobacteria</taxon>
        <taxon>Lysobacterales</taxon>
        <taxon>Rhodanobacteraceae</taxon>
        <taxon>Tahibacter</taxon>
    </lineage>
</organism>
<protein>
    <submittedName>
        <fullName evidence="6">DNA-binding transcriptional LysR family regulator</fullName>
    </submittedName>
</protein>
<dbReference type="GO" id="GO:0000976">
    <property type="term" value="F:transcription cis-regulatory region binding"/>
    <property type="evidence" value="ECO:0007669"/>
    <property type="project" value="TreeGrafter"/>
</dbReference>
<name>A0A4R6YR07_9GAMM</name>
<dbReference type="PROSITE" id="PS50931">
    <property type="entry name" value="HTH_LYSR"/>
    <property type="match status" value="1"/>
</dbReference>
<comment type="similarity">
    <text evidence="1">Belongs to the LysR transcriptional regulatory family.</text>
</comment>
<evidence type="ECO:0000313" key="6">
    <source>
        <dbReference type="EMBL" id="TDR40405.1"/>
    </source>
</evidence>
<accession>A0A4R6YR07</accession>
<dbReference type="OrthoDB" id="5297026at2"/>
<dbReference type="PANTHER" id="PTHR30126:SF6">
    <property type="entry name" value="HTH-TYPE TRANSCRIPTIONAL REGULATOR CYSB-RELATED"/>
    <property type="match status" value="1"/>
</dbReference>
<dbReference type="Pfam" id="PF00126">
    <property type="entry name" value="HTH_1"/>
    <property type="match status" value="1"/>
</dbReference>
<dbReference type="Proteomes" id="UP000295293">
    <property type="component" value="Unassembled WGS sequence"/>
</dbReference>
<dbReference type="Pfam" id="PF03466">
    <property type="entry name" value="LysR_substrate"/>
    <property type="match status" value="1"/>
</dbReference>
<dbReference type="RefSeq" id="WP_133820355.1">
    <property type="nucleotide sequence ID" value="NZ_SNZH01000013.1"/>
</dbReference>
<dbReference type="GO" id="GO:0003700">
    <property type="term" value="F:DNA-binding transcription factor activity"/>
    <property type="evidence" value="ECO:0007669"/>
    <property type="project" value="InterPro"/>
</dbReference>
<dbReference type="EMBL" id="SNZH01000013">
    <property type="protein sequence ID" value="TDR40405.1"/>
    <property type="molecule type" value="Genomic_DNA"/>
</dbReference>
<evidence type="ECO:0000256" key="3">
    <source>
        <dbReference type="ARBA" id="ARBA00023125"/>
    </source>
</evidence>
<comment type="caution">
    <text evidence="6">The sequence shown here is derived from an EMBL/GenBank/DDBJ whole genome shotgun (WGS) entry which is preliminary data.</text>
</comment>
<dbReference type="InterPro" id="IPR036388">
    <property type="entry name" value="WH-like_DNA-bd_sf"/>
</dbReference>
<keyword evidence="2" id="KW-0805">Transcription regulation</keyword>
<proteinExistence type="inferred from homology"/>
<evidence type="ECO:0000256" key="1">
    <source>
        <dbReference type="ARBA" id="ARBA00009437"/>
    </source>
</evidence>
<dbReference type="InterPro" id="IPR000847">
    <property type="entry name" value="LysR_HTH_N"/>
</dbReference>
<keyword evidence="7" id="KW-1185">Reference proteome</keyword>
<feature type="domain" description="HTH lysR-type" evidence="5">
    <location>
        <begin position="1"/>
        <end position="59"/>
    </location>
</feature>
<gene>
    <name evidence="6" type="ORF">DFR29_113105</name>
</gene>
<dbReference type="SUPFAM" id="SSF46785">
    <property type="entry name" value="Winged helix' DNA-binding domain"/>
    <property type="match status" value="1"/>
</dbReference>
<keyword evidence="4" id="KW-0804">Transcription</keyword>
<dbReference type="AlphaFoldDB" id="A0A4R6YR07"/>
<sequence>MTLNQLRYLVAIVDAGLVISRAAERVHTTQSGLSKQLKQIETEMGQPLFQRRGYNLSALTPCGQRVIEHGRAVLAEMAGIRSLVAQRAPGMGRALRIATTPTQARYVLPAALERLKRGHQQLQIALRVGGDEEVLGWAESGQIDLALASTQGLRPRRVAAVPLYRWQRLALLPAGHPLAAIGRAATLADLAAHPLVTYASARDPVSDFSRAFALHGVKPTIATCTADADLIKTYVRAGLGVGIVAETAYERERDADLQALPLGNLFRPCTAWAAFPARCAPLEQALELAAELAPHMELRSMRRTLALGEAGEWPAPPGWDRSAA</sequence>
<dbReference type="PRINTS" id="PR00039">
    <property type="entry name" value="HTHLYSR"/>
</dbReference>
<evidence type="ECO:0000313" key="7">
    <source>
        <dbReference type="Proteomes" id="UP000295293"/>
    </source>
</evidence>
<keyword evidence="3 6" id="KW-0238">DNA-binding</keyword>
<dbReference type="PANTHER" id="PTHR30126">
    <property type="entry name" value="HTH-TYPE TRANSCRIPTIONAL REGULATOR"/>
    <property type="match status" value="1"/>
</dbReference>